<protein>
    <submittedName>
        <fullName evidence="2">Uncharacterized protein</fullName>
    </submittedName>
</protein>
<proteinExistence type="predicted"/>
<evidence type="ECO:0000256" key="1">
    <source>
        <dbReference type="SAM" id="MobiDB-lite"/>
    </source>
</evidence>
<sequence>MILTCTCIDQELFRPNNSDSSNDHASSVEFALLASSEDVVSSKDLASSNDDFASSRDSCFVQTFTSSNNDLKGKPGQNWEIASDENQKDEDMSQGYSFAETTSDKENKSEPQINDLVIDKVDTHLDQAMLNESNNLEQDDSSDEGWQEAIPKSRSLIGRKYRSKATNFSSPRTNLNETITGPSSPVPEKYVKSESFSPKPISNNVSDAGAEKLADSKSAPTSPVPGISGIVFSQQHTRTLLRRSSSSASRHERVFSCRLDSNAQFRREFGYTKRGKETHLAQESHDLVLGLRWARTTVETEVVHRREFKVVEQRNLVLGLAVGAIVVTTTNDVEDYAQKSLDEKRLSPVHEEQKEKETAVVKDNPETVNSKVSDEVIEIRLQEANNVAIIEKRMEVGNIKDVEIENSGCLDKTNNGVPKGAIEIQVHESFLATSHNLNRLTILVEDKKQLFVSDASVSKDKVAEGDGKHESSGDNAVTAPPFNPSTIPVFGSVPIPGFKDHGGILPPPVNISPLLPVGSRRSPHRSTIAKVPYGPRISGSYNRYGNRVPWNKTVFHSGEPSPDGIPSSPPRIMNPHATEFVLDQHWVPNGYVVPPNGYMASPNAFPVSPNSFPPV</sequence>
<feature type="compositionally biased region" description="Polar residues" evidence="1">
    <location>
        <begin position="194"/>
        <end position="206"/>
    </location>
</feature>
<feature type="region of interest" description="Disordered" evidence="1">
    <location>
        <begin position="161"/>
        <end position="229"/>
    </location>
</feature>
<evidence type="ECO:0000313" key="3">
    <source>
        <dbReference type="Proteomes" id="UP001603857"/>
    </source>
</evidence>
<feature type="compositionally biased region" description="Basic and acidic residues" evidence="1">
    <location>
        <begin position="457"/>
        <end position="472"/>
    </location>
</feature>
<comment type="caution">
    <text evidence="2">The sequence shown here is derived from an EMBL/GenBank/DDBJ whole genome shotgun (WGS) entry which is preliminary data.</text>
</comment>
<keyword evidence="3" id="KW-1185">Reference proteome</keyword>
<dbReference type="AlphaFoldDB" id="A0ABD1LGZ6"/>
<evidence type="ECO:0000313" key="2">
    <source>
        <dbReference type="EMBL" id="KAL2322205.1"/>
    </source>
</evidence>
<feature type="region of interest" description="Disordered" evidence="1">
    <location>
        <begin position="71"/>
        <end position="112"/>
    </location>
</feature>
<accession>A0ABD1LGZ6</accession>
<gene>
    <name evidence="2" type="ORF">Fmac_026584</name>
</gene>
<organism evidence="2 3">
    <name type="scientific">Flemingia macrophylla</name>
    <dbReference type="NCBI Taxonomy" id="520843"/>
    <lineage>
        <taxon>Eukaryota</taxon>
        <taxon>Viridiplantae</taxon>
        <taxon>Streptophyta</taxon>
        <taxon>Embryophyta</taxon>
        <taxon>Tracheophyta</taxon>
        <taxon>Spermatophyta</taxon>
        <taxon>Magnoliopsida</taxon>
        <taxon>eudicotyledons</taxon>
        <taxon>Gunneridae</taxon>
        <taxon>Pentapetalae</taxon>
        <taxon>rosids</taxon>
        <taxon>fabids</taxon>
        <taxon>Fabales</taxon>
        <taxon>Fabaceae</taxon>
        <taxon>Papilionoideae</taxon>
        <taxon>50 kb inversion clade</taxon>
        <taxon>NPAAA clade</taxon>
        <taxon>indigoferoid/millettioid clade</taxon>
        <taxon>Phaseoleae</taxon>
        <taxon>Flemingia</taxon>
    </lineage>
</organism>
<dbReference type="Proteomes" id="UP001603857">
    <property type="component" value="Unassembled WGS sequence"/>
</dbReference>
<name>A0ABD1LGZ6_9FABA</name>
<reference evidence="2 3" key="1">
    <citation type="submission" date="2024-08" db="EMBL/GenBank/DDBJ databases">
        <title>Insights into the chromosomal genome structure of Flemingia macrophylla.</title>
        <authorList>
            <person name="Ding Y."/>
            <person name="Zhao Y."/>
            <person name="Bi W."/>
            <person name="Wu M."/>
            <person name="Zhao G."/>
            <person name="Gong Y."/>
            <person name="Li W."/>
            <person name="Zhang P."/>
        </authorList>
    </citation>
    <scope>NUCLEOTIDE SEQUENCE [LARGE SCALE GENOMIC DNA]</scope>
    <source>
        <strain evidence="2">DYQJB</strain>
        <tissue evidence="2">Leaf</tissue>
    </source>
</reference>
<feature type="compositionally biased region" description="Polar residues" evidence="1">
    <location>
        <begin position="164"/>
        <end position="183"/>
    </location>
</feature>
<dbReference type="EMBL" id="JBGMDY010000009">
    <property type="protein sequence ID" value="KAL2322205.1"/>
    <property type="molecule type" value="Genomic_DNA"/>
</dbReference>
<feature type="region of interest" description="Disordered" evidence="1">
    <location>
        <begin position="456"/>
        <end position="481"/>
    </location>
</feature>